<feature type="transmembrane region" description="Helical" evidence="1">
    <location>
        <begin position="36"/>
        <end position="57"/>
    </location>
</feature>
<evidence type="ECO:0000313" key="2">
    <source>
        <dbReference type="EMBL" id="SMP33230.1"/>
    </source>
</evidence>
<dbReference type="EMBL" id="FXUA01000008">
    <property type="protein sequence ID" value="SMP33230.1"/>
    <property type="molecule type" value="Genomic_DNA"/>
</dbReference>
<keyword evidence="3" id="KW-1185">Reference proteome</keyword>
<gene>
    <name evidence="2" type="ORF">SAMN06265367_108151</name>
</gene>
<sequence>MESRFIFNSVLDPHLLSYGSGLVLRIIQLLGHLLKVLFYSAIFKFLLSVVVLMIVIFQGSAQQVPQYSQYLFNPIYINPAYTGYKNDVFVQTFYRKQWAGLEGAPSTFGIAADGIIPLHNIGLGVVASSDQLGLQTTQSLYFNGAYHLQVGEYSFLSFGAGVGFVNYRIKSEKYDPTVAADPSLIGTGESVIYPDLNIGLLYYSDRFYVGFSIDHALENILQIKNVDLAVKPKRSYSLTAGALIDLNGYFSLKPSLFLLDDLKAMTRIDGNLFLQYDQLLGLGLGYRRSFNFFDRVDDIGLQKEIAFLVMAEIFVRKNFRFGYAFDLPVSGQWSRLNSHEFSLGYMISSPRSRLKSPRYF</sequence>
<dbReference type="RefSeq" id="WP_283414409.1">
    <property type="nucleotide sequence ID" value="NZ_FXUA01000008.1"/>
</dbReference>
<accession>A0ABY1PH35</accession>
<dbReference type="Proteomes" id="UP001157915">
    <property type="component" value="Unassembled WGS sequence"/>
</dbReference>
<reference evidence="2 3" key="1">
    <citation type="submission" date="2017-05" db="EMBL/GenBank/DDBJ databases">
        <authorList>
            <person name="Varghese N."/>
            <person name="Submissions S."/>
        </authorList>
    </citation>
    <scope>NUCLEOTIDE SEQUENCE [LARGE SCALE GENOMIC DNA]</scope>
    <source>
        <strain evidence="2 3">DSM 15360</strain>
    </source>
</reference>
<evidence type="ECO:0000256" key="1">
    <source>
        <dbReference type="SAM" id="Phobius"/>
    </source>
</evidence>
<dbReference type="InterPro" id="IPR019861">
    <property type="entry name" value="PorP/SprF_Bacteroidetes"/>
</dbReference>
<keyword evidence="1" id="KW-0472">Membrane</keyword>
<evidence type="ECO:0000313" key="3">
    <source>
        <dbReference type="Proteomes" id="UP001157915"/>
    </source>
</evidence>
<proteinExistence type="predicted"/>
<organism evidence="2 3">
    <name type="scientific">Algoriphagus winogradskyi</name>
    <dbReference type="NCBI Taxonomy" id="237017"/>
    <lineage>
        <taxon>Bacteria</taxon>
        <taxon>Pseudomonadati</taxon>
        <taxon>Bacteroidota</taxon>
        <taxon>Cytophagia</taxon>
        <taxon>Cytophagales</taxon>
        <taxon>Cyclobacteriaceae</taxon>
        <taxon>Algoriphagus</taxon>
    </lineage>
</organism>
<keyword evidence="1" id="KW-1133">Transmembrane helix</keyword>
<dbReference type="NCBIfam" id="TIGR03519">
    <property type="entry name" value="T9SS_PorP_fam"/>
    <property type="match status" value="1"/>
</dbReference>
<dbReference type="Pfam" id="PF11751">
    <property type="entry name" value="PorP_SprF"/>
    <property type="match status" value="1"/>
</dbReference>
<keyword evidence="1" id="KW-0812">Transmembrane</keyword>
<protein>
    <submittedName>
        <fullName evidence="2">Type IX secretion system membrane protein, PorP/SprF family</fullName>
    </submittedName>
</protein>
<comment type="caution">
    <text evidence="2">The sequence shown here is derived from an EMBL/GenBank/DDBJ whole genome shotgun (WGS) entry which is preliminary data.</text>
</comment>
<name>A0ABY1PH35_9BACT</name>